<keyword evidence="3" id="KW-1185">Reference proteome</keyword>
<dbReference type="PANTHER" id="PTHR34310:SF5">
    <property type="entry name" value="DUF427 DOMAIN PROTEIN (AFU_ORTHOLOGUE AFUA_3G02220)"/>
    <property type="match status" value="1"/>
</dbReference>
<dbReference type="InterPro" id="IPR038694">
    <property type="entry name" value="DUF427_sf"/>
</dbReference>
<evidence type="ECO:0000313" key="2">
    <source>
        <dbReference type="EMBL" id="MBB2974891.1"/>
    </source>
</evidence>
<evidence type="ECO:0000259" key="1">
    <source>
        <dbReference type="Pfam" id="PF04248"/>
    </source>
</evidence>
<evidence type="ECO:0000313" key="3">
    <source>
        <dbReference type="Proteomes" id="UP000529310"/>
    </source>
</evidence>
<reference evidence="2 3" key="1">
    <citation type="submission" date="2020-08" db="EMBL/GenBank/DDBJ databases">
        <title>Sequencing the genomes of 1000 actinobacteria strains.</title>
        <authorList>
            <person name="Klenk H.-P."/>
        </authorList>
    </citation>
    <scope>NUCLEOTIDE SEQUENCE [LARGE SCALE GENOMIC DNA]</scope>
    <source>
        <strain evidence="2 3">DSM 27099</strain>
    </source>
</reference>
<feature type="domain" description="DUF427" evidence="1">
    <location>
        <begin position="2"/>
        <end position="95"/>
    </location>
</feature>
<dbReference type="RefSeq" id="WP_165142198.1">
    <property type="nucleotide sequence ID" value="NZ_CP049255.1"/>
</dbReference>
<comment type="caution">
    <text evidence="2">The sequence shown here is derived from an EMBL/GenBank/DDBJ whole genome shotgun (WGS) entry which is preliminary data.</text>
</comment>
<accession>A0A7W4YMP9</accession>
<gene>
    <name evidence="2" type="ORF">FHX49_000432</name>
</gene>
<dbReference type="Proteomes" id="UP000529310">
    <property type="component" value="Unassembled WGS sequence"/>
</dbReference>
<organism evidence="2 3">
    <name type="scientific">Microbacterium endophyticum</name>
    <dbReference type="NCBI Taxonomy" id="1526412"/>
    <lineage>
        <taxon>Bacteria</taxon>
        <taxon>Bacillati</taxon>
        <taxon>Actinomycetota</taxon>
        <taxon>Actinomycetes</taxon>
        <taxon>Micrococcales</taxon>
        <taxon>Microbacteriaceae</taxon>
        <taxon>Microbacterium</taxon>
    </lineage>
</organism>
<dbReference type="PANTHER" id="PTHR34310">
    <property type="entry name" value="DUF427 DOMAIN PROTEIN (AFU_ORTHOLOGUE AFUA_3G02220)"/>
    <property type="match status" value="1"/>
</dbReference>
<proteinExistence type="predicted"/>
<dbReference type="AlphaFoldDB" id="A0A7W4YMP9"/>
<name>A0A7W4YMP9_9MICO</name>
<dbReference type="EMBL" id="JACHWQ010000001">
    <property type="protein sequence ID" value="MBB2974891.1"/>
    <property type="molecule type" value="Genomic_DNA"/>
</dbReference>
<sequence length="101" mass="10952">MQALLGTTVLAEAEESDLVRIEGNWYFPPASITEGVLTESPTPYTCPWKGACQYYSVIDGDVVQQVDAAWAYLTPFPSAIERVGSDFAGYVAFSPQVKVVA</sequence>
<protein>
    <submittedName>
        <fullName evidence="2">Uncharacterized protein (DUF427 family)</fullName>
    </submittedName>
</protein>
<dbReference type="Gene3D" id="2.170.150.40">
    <property type="entry name" value="Domain of unknown function (DUF427)"/>
    <property type="match status" value="1"/>
</dbReference>
<dbReference type="Pfam" id="PF04248">
    <property type="entry name" value="NTP_transf_9"/>
    <property type="match status" value="1"/>
</dbReference>
<dbReference type="InterPro" id="IPR007361">
    <property type="entry name" value="DUF427"/>
</dbReference>